<dbReference type="PANTHER" id="PTHR37422">
    <property type="entry name" value="TEICHURONIC ACID BIOSYNTHESIS PROTEIN TUAE"/>
    <property type="match status" value="1"/>
</dbReference>
<dbReference type="InterPro" id="IPR051533">
    <property type="entry name" value="WaaL-like"/>
</dbReference>
<evidence type="ECO:0000256" key="3">
    <source>
        <dbReference type="ARBA" id="ARBA00022989"/>
    </source>
</evidence>
<evidence type="ECO:0000256" key="6">
    <source>
        <dbReference type="SAM" id="Phobius"/>
    </source>
</evidence>
<dbReference type="InterPro" id="IPR007016">
    <property type="entry name" value="O-antigen_ligase-rel_domated"/>
</dbReference>
<feature type="region of interest" description="Disordered" evidence="5">
    <location>
        <begin position="1"/>
        <end position="23"/>
    </location>
</feature>
<evidence type="ECO:0000313" key="8">
    <source>
        <dbReference type="EMBL" id="MPM67786.1"/>
    </source>
</evidence>
<feature type="transmembrane region" description="Helical" evidence="6">
    <location>
        <begin position="77"/>
        <end position="96"/>
    </location>
</feature>
<evidence type="ECO:0000256" key="2">
    <source>
        <dbReference type="ARBA" id="ARBA00022692"/>
    </source>
</evidence>
<feature type="transmembrane region" description="Helical" evidence="6">
    <location>
        <begin position="141"/>
        <end position="158"/>
    </location>
</feature>
<evidence type="ECO:0000256" key="5">
    <source>
        <dbReference type="SAM" id="MobiDB-lite"/>
    </source>
</evidence>
<protein>
    <recommendedName>
        <fullName evidence="7">O-antigen ligase-related domain-containing protein</fullName>
    </recommendedName>
</protein>
<keyword evidence="2 6" id="KW-0812">Transmembrane</keyword>
<dbReference type="GO" id="GO:0016020">
    <property type="term" value="C:membrane"/>
    <property type="evidence" value="ECO:0007669"/>
    <property type="project" value="UniProtKB-SubCell"/>
</dbReference>
<keyword evidence="3 6" id="KW-1133">Transmembrane helix</keyword>
<feature type="domain" description="O-antigen ligase-related" evidence="7">
    <location>
        <begin position="17"/>
        <end position="94"/>
    </location>
</feature>
<keyword evidence="4 6" id="KW-0472">Membrane</keyword>
<comment type="caution">
    <text evidence="8">The sequence shown here is derived from an EMBL/GenBank/DDBJ whole genome shotgun (WGS) entry which is preliminary data.</text>
</comment>
<organism evidence="8">
    <name type="scientific">bioreactor metagenome</name>
    <dbReference type="NCBI Taxonomy" id="1076179"/>
    <lineage>
        <taxon>unclassified sequences</taxon>
        <taxon>metagenomes</taxon>
        <taxon>ecological metagenomes</taxon>
    </lineage>
</organism>
<gene>
    <name evidence="8" type="ORF">SDC9_114710</name>
</gene>
<evidence type="ECO:0000259" key="7">
    <source>
        <dbReference type="Pfam" id="PF04932"/>
    </source>
</evidence>
<dbReference type="EMBL" id="VSSQ01021892">
    <property type="protein sequence ID" value="MPM67786.1"/>
    <property type="molecule type" value="Genomic_DNA"/>
</dbReference>
<reference evidence="8" key="1">
    <citation type="submission" date="2019-08" db="EMBL/GenBank/DDBJ databases">
        <authorList>
            <person name="Kucharzyk K."/>
            <person name="Murdoch R.W."/>
            <person name="Higgins S."/>
            <person name="Loffler F."/>
        </authorList>
    </citation>
    <scope>NUCLEOTIDE SEQUENCE</scope>
</reference>
<accession>A0A645BR03</accession>
<dbReference type="PANTHER" id="PTHR37422:SF13">
    <property type="entry name" value="LIPOPOLYSACCHARIDE BIOSYNTHESIS PROTEIN PA4999-RELATED"/>
    <property type="match status" value="1"/>
</dbReference>
<name>A0A645BR03_9ZZZZ</name>
<dbReference type="AlphaFoldDB" id="A0A645BR03"/>
<dbReference type="Pfam" id="PF04932">
    <property type="entry name" value="Wzy_C"/>
    <property type="match status" value="1"/>
</dbReference>
<comment type="subcellular location">
    <subcellularLocation>
        <location evidence="1">Membrane</location>
        <topology evidence="1">Multi-pass membrane protein</topology>
    </subcellularLocation>
</comment>
<proteinExistence type="predicted"/>
<evidence type="ECO:0000256" key="4">
    <source>
        <dbReference type="ARBA" id="ARBA00023136"/>
    </source>
</evidence>
<evidence type="ECO:0000256" key="1">
    <source>
        <dbReference type="ARBA" id="ARBA00004141"/>
    </source>
</evidence>
<feature type="compositionally biased region" description="Polar residues" evidence="5">
    <location>
        <begin position="1"/>
        <end position="14"/>
    </location>
</feature>
<sequence length="186" mass="21003">MEKQTNNQVTSGENVDSGEENHEVDASVNSRLGIWLGAIRMIEDKPVTGWGMMTFLRPQHDYLGNNYYATLYHAHNIWLTFTATIGGVGLFIYLYMKFNLYKSIKLLYHKNCRMAPMLAGIQVLIIGHGLVDFTIMAPQTGIMFIGCSAIISTLSMQYSKSSIETPVLVKKYRSLSNELIKNQNIK</sequence>